<reference evidence="6" key="1">
    <citation type="submission" date="2019-02" db="EMBL/GenBank/DDBJ databases">
        <authorList>
            <person name="Gruber-Vodicka R. H."/>
            <person name="Seah K. B. B."/>
        </authorList>
    </citation>
    <scope>NUCLEOTIDE SEQUENCE</scope>
    <source>
        <strain evidence="6">BECK_S313</strain>
    </source>
</reference>
<comment type="function">
    <text evidence="4">Binds to DNA and alters its conformation. May be involved in regulation of gene expression, nucleoid organization and DNA protection.</text>
</comment>
<evidence type="ECO:0000256" key="3">
    <source>
        <dbReference type="ARBA" id="ARBA00023125"/>
    </source>
</evidence>
<dbReference type="Gene3D" id="3.30.1310.10">
    <property type="entry name" value="Nucleoid-associated protein YbaB-like domain"/>
    <property type="match status" value="1"/>
</dbReference>
<evidence type="ECO:0000256" key="4">
    <source>
        <dbReference type="HAMAP-Rule" id="MF_00274"/>
    </source>
</evidence>
<evidence type="ECO:0000256" key="1">
    <source>
        <dbReference type="ARBA" id="ARBA00011738"/>
    </source>
</evidence>
<dbReference type="PIRSF" id="PIRSF004555">
    <property type="entry name" value="UCP004555"/>
    <property type="match status" value="1"/>
</dbReference>
<dbReference type="SUPFAM" id="SSF82607">
    <property type="entry name" value="YbaB-like"/>
    <property type="match status" value="1"/>
</dbReference>
<dbReference type="HAMAP" id="MF_00274">
    <property type="entry name" value="DNA_YbaB_EbfC"/>
    <property type="match status" value="1"/>
</dbReference>
<feature type="coiled-coil region" evidence="5">
    <location>
        <begin position="17"/>
        <end position="44"/>
    </location>
</feature>
<dbReference type="GO" id="GO:0003677">
    <property type="term" value="F:DNA binding"/>
    <property type="evidence" value="ECO:0007669"/>
    <property type="project" value="UniProtKB-UniRule"/>
</dbReference>
<name>A0A450WV31_9GAMM</name>
<gene>
    <name evidence="6" type="ORF">BECKLPF1236B_GA0070989_12303</name>
</gene>
<dbReference type="InterPro" id="IPR036894">
    <property type="entry name" value="YbaB-like_sf"/>
</dbReference>
<keyword evidence="3 4" id="KW-0238">DNA-binding</keyword>
<evidence type="ECO:0000256" key="5">
    <source>
        <dbReference type="SAM" id="Coils"/>
    </source>
</evidence>
<evidence type="ECO:0000313" key="6">
    <source>
        <dbReference type="EMBL" id="VFK20933.1"/>
    </source>
</evidence>
<dbReference type="AlphaFoldDB" id="A0A450WV31"/>
<keyword evidence="5" id="KW-0175">Coiled coil</keyword>
<dbReference type="GO" id="GO:0005829">
    <property type="term" value="C:cytosol"/>
    <property type="evidence" value="ECO:0007669"/>
    <property type="project" value="TreeGrafter"/>
</dbReference>
<comment type="similarity">
    <text evidence="4">Belongs to the YbaB/EbfC family.</text>
</comment>
<keyword evidence="2 4" id="KW-0963">Cytoplasm</keyword>
<dbReference type="GO" id="GO:0043590">
    <property type="term" value="C:bacterial nucleoid"/>
    <property type="evidence" value="ECO:0007669"/>
    <property type="project" value="UniProtKB-UniRule"/>
</dbReference>
<evidence type="ECO:0000256" key="2">
    <source>
        <dbReference type="ARBA" id="ARBA00022490"/>
    </source>
</evidence>
<proteinExistence type="inferred from homology"/>
<sequence>MEYGLIKSRMEIMKGGLGNLMKQAQQVQESLQKAQEELENTEVTGEAGGGMVSVIMTGRHDVRRVAIDPTLLQEDKEMLEDLIAAAVNDAVHKIEKINKERLSGLTNGLSLPGGMKLPF</sequence>
<dbReference type="PANTHER" id="PTHR33449">
    <property type="entry name" value="NUCLEOID-ASSOCIATED PROTEIN YBAB"/>
    <property type="match status" value="1"/>
</dbReference>
<dbReference type="PANTHER" id="PTHR33449:SF1">
    <property type="entry name" value="NUCLEOID-ASSOCIATED PROTEIN YBAB"/>
    <property type="match status" value="1"/>
</dbReference>
<dbReference type="Pfam" id="PF02575">
    <property type="entry name" value="YbaB_DNA_bd"/>
    <property type="match status" value="1"/>
</dbReference>
<accession>A0A450WV31</accession>
<dbReference type="InterPro" id="IPR004401">
    <property type="entry name" value="YbaB/EbfC"/>
</dbReference>
<dbReference type="NCBIfam" id="TIGR00103">
    <property type="entry name" value="DNA_YbaB_EbfC"/>
    <property type="match status" value="1"/>
</dbReference>
<dbReference type="FunFam" id="3.30.1310.10:FF:000001">
    <property type="entry name" value="Nucleoid-associated protein YbaB"/>
    <property type="match status" value="1"/>
</dbReference>
<dbReference type="EMBL" id="CAADFK010000230">
    <property type="protein sequence ID" value="VFK20933.1"/>
    <property type="molecule type" value="Genomic_DNA"/>
</dbReference>
<organism evidence="6">
    <name type="scientific">Candidatus Kentrum sp. LPFa</name>
    <dbReference type="NCBI Taxonomy" id="2126335"/>
    <lineage>
        <taxon>Bacteria</taxon>
        <taxon>Pseudomonadati</taxon>
        <taxon>Pseudomonadota</taxon>
        <taxon>Gammaproteobacteria</taxon>
        <taxon>Candidatus Kentrum</taxon>
    </lineage>
</organism>
<protein>
    <recommendedName>
        <fullName evidence="4">Nucleoid-associated protein BECKLPF1236B_GA0070989_12303</fullName>
    </recommendedName>
</protein>
<comment type="subunit">
    <text evidence="1 4">Homodimer.</text>
</comment>
<comment type="subcellular location">
    <subcellularLocation>
        <location evidence="4">Cytoplasm</location>
        <location evidence="4">Nucleoid</location>
    </subcellularLocation>
</comment>